<dbReference type="Proteomes" id="UP000224877">
    <property type="component" value="Segment"/>
</dbReference>
<gene>
    <name evidence="1" type="ORF">BPT24_288</name>
</gene>
<keyword evidence="2" id="KW-1185">Reference proteome</keyword>
<reference evidence="1 2" key="1">
    <citation type="submission" date="2016-07" db="EMBL/GenBank/DDBJ databases">
        <title>Characterization of three bacteriophages infecting bacteria isolated from shrimp culture pond water.</title>
        <authorList>
            <person name="Khoa H.V."/>
        </authorList>
    </citation>
    <scope>NUCLEOTIDE SEQUENCE [LARGE SCALE GENOMIC DNA]</scope>
</reference>
<proteinExistence type="predicted"/>
<accession>A0A1B4XX74</accession>
<name>A0A1B4XX74_9CAUD</name>
<organism evidence="1 2">
    <name type="scientific">Tenacibaculum phage pT24</name>
    <dbReference type="NCBI Taxonomy" id="1880590"/>
    <lineage>
        <taxon>Viruses</taxon>
        <taxon>Duplodnaviria</taxon>
        <taxon>Heunggongvirae</taxon>
        <taxon>Uroviricota</taxon>
        <taxon>Caudoviricetes</taxon>
        <taxon>Kungbxnavirus</taxon>
        <taxon>Kungbxnavirus pT24</taxon>
    </lineage>
</organism>
<protein>
    <submittedName>
        <fullName evidence="1">Uncharacterized protein</fullName>
    </submittedName>
</protein>
<dbReference type="EMBL" id="LC168164">
    <property type="protein sequence ID" value="BAV39406.1"/>
    <property type="molecule type" value="Genomic_DNA"/>
</dbReference>
<evidence type="ECO:0000313" key="1">
    <source>
        <dbReference type="EMBL" id="BAV39406.1"/>
    </source>
</evidence>
<sequence length="199" mass="23511">MRNKEIFQKYNILKEIMDVQKHCRKIMNSVIPMNECKSIKFSMKNCQFELSYLIDNLKLSGKRMKPSTEILDAWIKCLKILNFLRNNRIKITKVKNYDDCVEYLTFSKTLIYKARSNSKLGSIDIYDIGYWSSHDDVKEFFNDCKISTTTNSVSFTHLKTLKGFRILFDCSEKVEVERLEEQIKIKVYEPKPNTDIDVS</sequence>
<evidence type="ECO:0000313" key="2">
    <source>
        <dbReference type="Proteomes" id="UP000224877"/>
    </source>
</evidence>